<dbReference type="KEGG" id="srt:Srot_0795"/>
<sequence>MELDVEALRAASRETQSIGEAVLSVTVTPQNSQQGAFSADFENTTGNLRDVGGKARDVFPDFASAAIEGFGNSIRALHKLSDATTGFAGELADAAATTALTDEEAAERLSKVMDGK</sequence>
<protein>
    <submittedName>
        <fullName evidence="1">Uncharacterized protein</fullName>
    </submittedName>
</protein>
<dbReference type="AlphaFoldDB" id="D6ZDZ4"/>
<evidence type="ECO:0000313" key="2">
    <source>
        <dbReference type="Proteomes" id="UP000002247"/>
    </source>
</evidence>
<dbReference type="RefSeq" id="WP_013137730.1">
    <property type="nucleotide sequence ID" value="NC_014168.1"/>
</dbReference>
<dbReference type="OrthoDB" id="9992981at2"/>
<organism evidence="1 2">
    <name type="scientific">Segniliparus rotundus (strain ATCC BAA-972 / CDC 1076 / CIP 108378 / DSM 44985 / JCM 13578)</name>
    <dbReference type="NCBI Taxonomy" id="640132"/>
    <lineage>
        <taxon>Bacteria</taxon>
        <taxon>Bacillati</taxon>
        <taxon>Actinomycetota</taxon>
        <taxon>Actinomycetes</taxon>
        <taxon>Mycobacteriales</taxon>
        <taxon>Segniliparaceae</taxon>
        <taxon>Segniliparus</taxon>
    </lineage>
</organism>
<dbReference type="HOGENOM" id="CLU_2095165_0_0_11"/>
<gene>
    <name evidence="1" type="ordered locus">Srot_0795</name>
</gene>
<accession>D6ZDZ4</accession>
<keyword evidence="2" id="KW-1185">Reference proteome</keyword>
<proteinExistence type="predicted"/>
<dbReference type="STRING" id="640132.Srot_0795"/>
<reference evidence="1 2" key="1">
    <citation type="journal article" date="2010" name="Stand. Genomic Sci.">
        <title>Complete genome sequence of Segniliparus rotundus type strain (CDC 1076).</title>
        <authorList>
            <person name="Sikorski J."/>
            <person name="Lapidus A."/>
            <person name="Copeland A."/>
            <person name="Misra M."/>
            <person name="Glavina Del Rio T."/>
            <person name="Nolan M."/>
            <person name="Lucas S."/>
            <person name="Chen F."/>
            <person name="Tice H."/>
            <person name="Cheng J.F."/>
            <person name="Jando M."/>
            <person name="Schneider S."/>
            <person name="Bruce D."/>
            <person name="Goodwin L."/>
            <person name="Pitluck S."/>
            <person name="Liolios K."/>
            <person name="Mikhailova N."/>
            <person name="Pati A."/>
            <person name="Ivanova N."/>
            <person name="Mavromatis K."/>
            <person name="Chen A."/>
            <person name="Palaniappan K."/>
            <person name="Chertkov O."/>
            <person name="Land M."/>
            <person name="Hauser L."/>
            <person name="Chang Y.J."/>
            <person name="Jeffries C.D."/>
            <person name="Brettin T."/>
            <person name="Detter J.C."/>
            <person name="Han C."/>
            <person name="Rohde M."/>
            <person name="Goker M."/>
            <person name="Bristow J."/>
            <person name="Eisen J.A."/>
            <person name="Markowitz V."/>
            <person name="Hugenholtz P."/>
            <person name="Kyrpides N.C."/>
            <person name="Klenk H.P."/>
        </authorList>
    </citation>
    <scope>NUCLEOTIDE SEQUENCE [LARGE SCALE GENOMIC DNA]</scope>
    <source>
        <strain evidence="2">ATCC BAA-972 / CDC 1076 / CIP 108378 / DSM 44985 / JCM 13578</strain>
    </source>
</reference>
<name>D6ZDZ4_SEGRD</name>
<dbReference type="Proteomes" id="UP000002247">
    <property type="component" value="Chromosome"/>
</dbReference>
<dbReference type="EMBL" id="CP001958">
    <property type="protein sequence ID" value="ADG97274.1"/>
    <property type="molecule type" value="Genomic_DNA"/>
</dbReference>
<evidence type="ECO:0000313" key="1">
    <source>
        <dbReference type="EMBL" id="ADG97274.1"/>
    </source>
</evidence>